<evidence type="ECO:0000259" key="4">
    <source>
        <dbReference type="Pfam" id="PF13947"/>
    </source>
</evidence>
<evidence type="ECO:0000256" key="2">
    <source>
        <dbReference type="ARBA" id="ARBA00022729"/>
    </source>
</evidence>
<dbReference type="InterPro" id="IPR032675">
    <property type="entry name" value="LRR_dom_sf"/>
</dbReference>
<evidence type="ECO:0000256" key="1">
    <source>
        <dbReference type="ARBA" id="ARBA00004167"/>
    </source>
</evidence>
<sequence length="480" mass="53794">MVRKAKLVGVLLITVLLHVLFLSICVASENQPCRPSSCGHIRNISNPFRLKGDPSRCGDPDPAYELVCENNRTILYGKYYVTEINYDNYTIRVVVPGLEKGNCFSTPPYSLAVYDVHPYELFYGHNAIVLMNCTRPVISDRNYIPITLRNTSTNGSSFSSQSYAYALVGDSKQVRDLPYSCTFGITVITDKFQAGSESPISSMSDLQEMLLMGIKFSFLCSKCNIHLRCIPNISDHTVRCVGLTFLALLKGLVYMVYFWIETIFHTSFTIQGLKKYIDVTSAYYVIVWVLQKAVKVLIMSKSNGQDFISEVATIGRIHHVNVMKPMDRPSMSKALEMLEGDVELLQMPPKPTLYSHEMSAEDRENNPVDVSISSCNANITISLDGREQIGLVLGSPVSTFTILASCKLGPTFPGRFRTQKGVGWLDISNCGISDVIPNWFWNFSSNIYWLNISNNQIIEIVLNFSLGFAHFAQMDMSLRA</sequence>
<gene>
    <name evidence="5" type="ORF">CK203_062977</name>
</gene>
<dbReference type="PANTHER" id="PTHR33138">
    <property type="entry name" value="OS01G0690200 PROTEIN"/>
    <property type="match status" value="1"/>
</dbReference>
<protein>
    <recommendedName>
        <fullName evidence="4">Wall-associated receptor kinase galacturonan-binding domain-containing protein</fullName>
    </recommendedName>
</protein>
<evidence type="ECO:0000313" key="5">
    <source>
        <dbReference type="EMBL" id="RVW68123.1"/>
    </source>
</evidence>
<dbReference type="SUPFAM" id="SSF52058">
    <property type="entry name" value="L domain-like"/>
    <property type="match status" value="1"/>
</dbReference>
<accession>A0A438G7C5</accession>
<evidence type="ECO:0000256" key="3">
    <source>
        <dbReference type="SAM" id="SignalP"/>
    </source>
</evidence>
<dbReference type="EMBL" id="QGNW01000548">
    <property type="protein sequence ID" value="RVW68123.1"/>
    <property type="molecule type" value="Genomic_DNA"/>
</dbReference>
<dbReference type="InterPro" id="IPR001611">
    <property type="entry name" value="Leu-rich_rpt"/>
</dbReference>
<dbReference type="Proteomes" id="UP000288805">
    <property type="component" value="Unassembled WGS sequence"/>
</dbReference>
<comment type="subcellular location">
    <subcellularLocation>
        <location evidence="1">Membrane</location>
        <topology evidence="1">Single-pass membrane protein</topology>
    </subcellularLocation>
</comment>
<dbReference type="Pfam" id="PF13947">
    <property type="entry name" value="GUB_WAK_bind"/>
    <property type="match status" value="1"/>
</dbReference>
<name>A0A438G7C5_VITVI</name>
<dbReference type="Pfam" id="PF00560">
    <property type="entry name" value="LRR_1"/>
    <property type="match status" value="1"/>
</dbReference>
<reference evidence="5 6" key="1">
    <citation type="journal article" date="2018" name="PLoS Genet.">
        <title>Population sequencing reveals clonal diversity and ancestral inbreeding in the grapevine cultivar Chardonnay.</title>
        <authorList>
            <person name="Roach M.J."/>
            <person name="Johnson D.L."/>
            <person name="Bohlmann J."/>
            <person name="van Vuuren H.J."/>
            <person name="Jones S.J."/>
            <person name="Pretorius I.S."/>
            <person name="Schmidt S.A."/>
            <person name="Borneman A.R."/>
        </authorList>
    </citation>
    <scope>NUCLEOTIDE SEQUENCE [LARGE SCALE GENOMIC DNA]</scope>
    <source>
        <strain evidence="6">cv. Chardonnay</strain>
        <tissue evidence="5">Leaf</tissue>
    </source>
</reference>
<proteinExistence type="predicted"/>
<dbReference type="PANTHER" id="PTHR33138:SF30">
    <property type="entry name" value="LEAF RUST 10 DISEASE-RESISTANCE LOCUS RECEPTOR-LIKE PROTEIN KINASE-LIKE 2.7"/>
    <property type="match status" value="1"/>
</dbReference>
<feature type="signal peptide" evidence="3">
    <location>
        <begin position="1"/>
        <end position="27"/>
    </location>
</feature>
<keyword evidence="2 3" id="KW-0732">Signal</keyword>
<dbReference type="AlphaFoldDB" id="A0A438G7C5"/>
<dbReference type="Gene3D" id="3.80.10.10">
    <property type="entry name" value="Ribonuclease Inhibitor"/>
    <property type="match status" value="1"/>
</dbReference>
<dbReference type="GO" id="GO:0016020">
    <property type="term" value="C:membrane"/>
    <property type="evidence" value="ECO:0007669"/>
    <property type="project" value="UniProtKB-SubCell"/>
</dbReference>
<organism evidence="5 6">
    <name type="scientific">Vitis vinifera</name>
    <name type="common">Grape</name>
    <dbReference type="NCBI Taxonomy" id="29760"/>
    <lineage>
        <taxon>Eukaryota</taxon>
        <taxon>Viridiplantae</taxon>
        <taxon>Streptophyta</taxon>
        <taxon>Embryophyta</taxon>
        <taxon>Tracheophyta</taxon>
        <taxon>Spermatophyta</taxon>
        <taxon>Magnoliopsida</taxon>
        <taxon>eudicotyledons</taxon>
        <taxon>Gunneridae</taxon>
        <taxon>Pentapetalae</taxon>
        <taxon>rosids</taxon>
        <taxon>Vitales</taxon>
        <taxon>Vitaceae</taxon>
        <taxon>Viteae</taxon>
        <taxon>Vitis</taxon>
    </lineage>
</organism>
<feature type="chain" id="PRO_5019411756" description="Wall-associated receptor kinase galacturonan-binding domain-containing protein" evidence="3">
    <location>
        <begin position="28"/>
        <end position="480"/>
    </location>
</feature>
<feature type="domain" description="Wall-associated receptor kinase galacturonan-binding" evidence="4">
    <location>
        <begin position="33"/>
        <end position="94"/>
    </location>
</feature>
<dbReference type="GO" id="GO:0030247">
    <property type="term" value="F:polysaccharide binding"/>
    <property type="evidence" value="ECO:0007669"/>
    <property type="project" value="InterPro"/>
</dbReference>
<comment type="caution">
    <text evidence="5">The sequence shown here is derived from an EMBL/GenBank/DDBJ whole genome shotgun (WGS) entry which is preliminary data.</text>
</comment>
<dbReference type="InterPro" id="IPR025287">
    <property type="entry name" value="WAK_GUB"/>
</dbReference>
<evidence type="ECO:0000313" key="6">
    <source>
        <dbReference type="Proteomes" id="UP000288805"/>
    </source>
</evidence>